<feature type="domain" description="Peptidase S9 prolyl oligopeptidase catalytic" evidence="4">
    <location>
        <begin position="394"/>
        <end position="595"/>
    </location>
</feature>
<dbReference type="Gene3D" id="2.120.10.30">
    <property type="entry name" value="TolB, C-terminal domain"/>
    <property type="match status" value="1"/>
</dbReference>
<dbReference type="InterPro" id="IPR011042">
    <property type="entry name" value="6-blade_b-propeller_TolB-like"/>
</dbReference>
<dbReference type="Proteomes" id="UP000515563">
    <property type="component" value="Chromosome"/>
</dbReference>
<dbReference type="KEGG" id="kqi:F1D05_21445"/>
<sequence length="599" mass="64056">MLTTLLSLPTVLAFDVDGEGRLLVGYDGSGIRQLHEIAPDGNWRTLTELASTVRRARYIPGSRRVVIEHDSGGNELGQLSLLDLGADGLPEPVELVHDPAYLHWLIDANATRVLFSTNRRNGTDFDLVARDLETGADTVLYESSSYLATVTASPDDLWVTILVANGPGNSYQLLLVDATTKTVTELTAADAANYQDSVSWLPDSSAFIVSSDAGRDRLALRKYDVAQGTWSDLLADDAHDLAGWVCPDGEHLLVGTTDDGEISVALHKLTGEGSPVPLGLPTGGAAARSHVSPDPLWSADGSYALINYSSPIQPPSVIRYSRETGELFVVEVPDMPALPAGPAHPESHRITSFDGEQVPAFVYRPADGGDGSAVIVIHGGPEAAALRTWNPIVTALAAAGHTVVVPNVRGSAAYGKRWYSLDDKALRLDSVKDLAAIHAWLPSVGVDQDRVALWGGSYGGYMVLAGLAFQPSLWAAGVDIVGMASLTTFLANTSDYRRAVREREYGSLTEDSEFLEEASPLNRADDIEAPLLVIHGANDPRVPLSEAEQIAEALAKRDIPCQLLVYADEGHGLAKLKNRLDAYPQAFAFLAEQLASPNS</sequence>
<keyword evidence="3" id="KW-0720">Serine protease</keyword>
<dbReference type="PANTHER" id="PTHR42776:SF27">
    <property type="entry name" value="DIPEPTIDYL PEPTIDASE FAMILY MEMBER 6"/>
    <property type="match status" value="1"/>
</dbReference>
<accession>A0A7G6X192</accession>
<feature type="domain" description="Peptidase S9A N-terminal" evidence="5">
    <location>
        <begin position="62"/>
        <end position="331"/>
    </location>
</feature>
<dbReference type="Pfam" id="PF02897">
    <property type="entry name" value="Peptidase_S9_N"/>
    <property type="match status" value="1"/>
</dbReference>
<reference evidence="6 7" key="2">
    <citation type="journal article" date="2020" name="Microbiol. Resour. Announc.">
        <title>Antarctic desert soil bacteria exhibit high novel natural product potential, evaluated through long-read genome sequencing and comparative genomics.</title>
        <authorList>
            <person name="Benaud N."/>
            <person name="Edwards R.J."/>
            <person name="Amos T.G."/>
            <person name="D'Agostino P.M."/>
            <person name="Gutierrez-Chavez C."/>
            <person name="Montgomery K."/>
            <person name="Nicetic I."/>
            <person name="Ferrari B.C."/>
        </authorList>
    </citation>
    <scope>NUCLEOTIDE SEQUENCE [LARGE SCALE GENOMIC DNA]</scope>
    <source>
        <strain evidence="6 7">SPB151</strain>
    </source>
</reference>
<dbReference type="AlphaFoldDB" id="A0A7G6X192"/>
<dbReference type="InterPro" id="IPR002470">
    <property type="entry name" value="Peptidase_S9A"/>
</dbReference>
<reference evidence="7" key="1">
    <citation type="submission" date="2019-09" db="EMBL/GenBank/DDBJ databases">
        <title>Antimicrobial potential of Antarctic Bacteria.</title>
        <authorList>
            <person name="Benaud N."/>
            <person name="Edwards R.J."/>
            <person name="Ferrari B.C."/>
        </authorList>
    </citation>
    <scope>NUCLEOTIDE SEQUENCE [LARGE SCALE GENOMIC DNA]</scope>
    <source>
        <strain evidence="7">SPB151</strain>
    </source>
</reference>
<dbReference type="Pfam" id="PF00326">
    <property type="entry name" value="Peptidase_S9"/>
    <property type="match status" value="1"/>
</dbReference>
<dbReference type="InterPro" id="IPR029058">
    <property type="entry name" value="AB_hydrolase_fold"/>
</dbReference>
<protein>
    <submittedName>
        <fullName evidence="6">S9 family peptidase</fullName>
    </submittedName>
</protein>
<dbReference type="GO" id="GO:0006508">
    <property type="term" value="P:proteolysis"/>
    <property type="evidence" value="ECO:0007669"/>
    <property type="project" value="UniProtKB-KW"/>
</dbReference>
<dbReference type="InterPro" id="IPR001375">
    <property type="entry name" value="Peptidase_S9_cat"/>
</dbReference>
<evidence type="ECO:0000256" key="2">
    <source>
        <dbReference type="ARBA" id="ARBA00022801"/>
    </source>
</evidence>
<gene>
    <name evidence="6" type="ORF">F1D05_21445</name>
</gene>
<dbReference type="Gene3D" id="3.40.50.1820">
    <property type="entry name" value="alpha/beta hydrolase"/>
    <property type="match status" value="1"/>
</dbReference>
<dbReference type="GO" id="GO:0004252">
    <property type="term" value="F:serine-type endopeptidase activity"/>
    <property type="evidence" value="ECO:0007669"/>
    <property type="project" value="InterPro"/>
</dbReference>
<keyword evidence="1" id="KW-0645">Protease</keyword>
<evidence type="ECO:0000256" key="3">
    <source>
        <dbReference type="ARBA" id="ARBA00022825"/>
    </source>
</evidence>
<keyword evidence="7" id="KW-1185">Reference proteome</keyword>
<evidence type="ECO:0000313" key="7">
    <source>
        <dbReference type="Proteomes" id="UP000515563"/>
    </source>
</evidence>
<keyword evidence="2" id="KW-0378">Hydrolase</keyword>
<name>A0A7G6X192_9ACTN</name>
<evidence type="ECO:0000259" key="5">
    <source>
        <dbReference type="Pfam" id="PF02897"/>
    </source>
</evidence>
<proteinExistence type="predicted"/>
<dbReference type="InterPro" id="IPR023302">
    <property type="entry name" value="Pept_S9A_N"/>
</dbReference>
<dbReference type="SUPFAM" id="SSF53474">
    <property type="entry name" value="alpha/beta-Hydrolases"/>
    <property type="match status" value="1"/>
</dbReference>
<evidence type="ECO:0000313" key="6">
    <source>
        <dbReference type="EMBL" id="QNE20007.1"/>
    </source>
</evidence>
<dbReference type="SUPFAM" id="SSF82171">
    <property type="entry name" value="DPP6 N-terminal domain-like"/>
    <property type="match status" value="1"/>
</dbReference>
<dbReference type="EMBL" id="CP043661">
    <property type="protein sequence ID" value="QNE20007.1"/>
    <property type="molecule type" value="Genomic_DNA"/>
</dbReference>
<dbReference type="RefSeq" id="WP_185441950.1">
    <property type="nucleotide sequence ID" value="NZ_CP043661.1"/>
</dbReference>
<dbReference type="PRINTS" id="PR00862">
    <property type="entry name" value="PROLIGOPTASE"/>
</dbReference>
<evidence type="ECO:0000259" key="4">
    <source>
        <dbReference type="Pfam" id="PF00326"/>
    </source>
</evidence>
<dbReference type="PANTHER" id="PTHR42776">
    <property type="entry name" value="SERINE PEPTIDASE S9 FAMILY MEMBER"/>
    <property type="match status" value="1"/>
</dbReference>
<organism evidence="6 7">
    <name type="scientific">Kribbella qitaiheensis</name>
    <dbReference type="NCBI Taxonomy" id="1544730"/>
    <lineage>
        <taxon>Bacteria</taxon>
        <taxon>Bacillati</taxon>
        <taxon>Actinomycetota</taxon>
        <taxon>Actinomycetes</taxon>
        <taxon>Propionibacteriales</taxon>
        <taxon>Kribbellaceae</taxon>
        <taxon>Kribbella</taxon>
    </lineage>
</organism>
<evidence type="ECO:0000256" key="1">
    <source>
        <dbReference type="ARBA" id="ARBA00022670"/>
    </source>
</evidence>